<accession>A0A4D6MQ86</accession>
<organism evidence="1 2">
    <name type="scientific">Vigna unguiculata</name>
    <name type="common">Cowpea</name>
    <dbReference type="NCBI Taxonomy" id="3917"/>
    <lineage>
        <taxon>Eukaryota</taxon>
        <taxon>Viridiplantae</taxon>
        <taxon>Streptophyta</taxon>
        <taxon>Embryophyta</taxon>
        <taxon>Tracheophyta</taxon>
        <taxon>Spermatophyta</taxon>
        <taxon>Magnoliopsida</taxon>
        <taxon>eudicotyledons</taxon>
        <taxon>Gunneridae</taxon>
        <taxon>Pentapetalae</taxon>
        <taxon>rosids</taxon>
        <taxon>fabids</taxon>
        <taxon>Fabales</taxon>
        <taxon>Fabaceae</taxon>
        <taxon>Papilionoideae</taxon>
        <taxon>50 kb inversion clade</taxon>
        <taxon>NPAAA clade</taxon>
        <taxon>indigoferoid/millettioid clade</taxon>
        <taxon>Phaseoleae</taxon>
        <taxon>Vigna</taxon>
    </lineage>
</organism>
<keyword evidence="2" id="KW-1185">Reference proteome</keyword>
<sequence>MQTKDKGDGIEDSPLHMLLVIPLEGASMEVSWLVTSSSNHDICDPTMEKQNLEMNVDPNMEHLDQILVETVDDSIEDEEMTYISIDDRIKSLVDPFKKFKNI</sequence>
<evidence type="ECO:0000313" key="2">
    <source>
        <dbReference type="Proteomes" id="UP000501690"/>
    </source>
</evidence>
<evidence type="ECO:0000313" key="1">
    <source>
        <dbReference type="EMBL" id="QCE03646.1"/>
    </source>
</evidence>
<proteinExistence type="predicted"/>
<protein>
    <submittedName>
        <fullName evidence="1">Uncharacterized protein</fullName>
    </submittedName>
</protein>
<dbReference type="EMBL" id="CP039352">
    <property type="protein sequence ID" value="QCE03646.1"/>
    <property type="molecule type" value="Genomic_DNA"/>
</dbReference>
<reference evidence="1 2" key="1">
    <citation type="submission" date="2019-04" db="EMBL/GenBank/DDBJ databases">
        <title>An improved genome assembly and genetic linkage map for asparagus bean, Vigna unguiculata ssp. sesquipedialis.</title>
        <authorList>
            <person name="Xia Q."/>
            <person name="Zhang R."/>
            <person name="Dong Y."/>
        </authorList>
    </citation>
    <scope>NUCLEOTIDE SEQUENCE [LARGE SCALE GENOMIC DNA]</scope>
    <source>
        <tissue evidence="1">Leaf</tissue>
    </source>
</reference>
<name>A0A4D6MQ86_VIGUN</name>
<dbReference type="Proteomes" id="UP000501690">
    <property type="component" value="Linkage Group LG8"/>
</dbReference>
<dbReference type="AlphaFoldDB" id="A0A4D6MQ86"/>
<gene>
    <name evidence="1" type="ORF">DEO72_LG8g1671</name>
</gene>